<sequence length="313" mass="33561">MQPTARCFPLSAALVLAVACVPAHATEGGLGRPITGLQGTSYAGVVPPTPGFNLVVGYAYYSGDIGAQRETPIGIGTAIGLSAQFDLLNFTGLYVWPTGEGRWNYASAASLPFAKVDVEADLRLGRFGLSTSDEESGLYDMTFVPVIASRHFTQAKHMSLALYIYAPTGQYDPARLANVSLNNWTFSPTVGYTQLGQGGTLEFSAVAAVDFYTENDATDYQNGAVFRVDALLIKRTPKGWGFGAAGGWIEQLEDDTGPTADRLNGFRGQALSIGPIVTYKTGKVEFSARWLHEFDVENRLEGNPVMLTGTVTF</sequence>
<feature type="chain" id="PRO_5045487573" evidence="1">
    <location>
        <begin position="26"/>
        <end position="313"/>
    </location>
</feature>
<dbReference type="RefSeq" id="WP_230525199.1">
    <property type="nucleotide sequence ID" value="NZ_JAJGAK010000001.1"/>
</dbReference>
<gene>
    <name evidence="2" type="ORF">LK996_00390</name>
</gene>
<comment type="caution">
    <text evidence="2">The sequence shown here is derived from an EMBL/GenBank/DDBJ whole genome shotgun (WGS) entry which is preliminary data.</text>
</comment>
<organism evidence="2 3">
    <name type="scientific">Noviluteimonas lactosilytica</name>
    <dbReference type="NCBI Taxonomy" id="2888523"/>
    <lineage>
        <taxon>Bacteria</taxon>
        <taxon>Pseudomonadati</taxon>
        <taxon>Pseudomonadota</taxon>
        <taxon>Gammaproteobacteria</taxon>
        <taxon>Lysobacterales</taxon>
        <taxon>Lysobacteraceae</taxon>
        <taxon>Noviluteimonas</taxon>
    </lineage>
</organism>
<dbReference type="PROSITE" id="PS51257">
    <property type="entry name" value="PROKAR_LIPOPROTEIN"/>
    <property type="match status" value="1"/>
</dbReference>
<name>A0ABS8JDE8_9GAMM</name>
<evidence type="ECO:0000313" key="2">
    <source>
        <dbReference type="EMBL" id="MCC8361545.1"/>
    </source>
</evidence>
<evidence type="ECO:0000313" key="3">
    <source>
        <dbReference type="Proteomes" id="UP001165293"/>
    </source>
</evidence>
<protein>
    <submittedName>
        <fullName evidence="2">Transporter</fullName>
    </submittedName>
</protein>
<dbReference type="EMBL" id="JAJGAK010000001">
    <property type="protein sequence ID" value="MCC8361545.1"/>
    <property type="molecule type" value="Genomic_DNA"/>
</dbReference>
<accession>A0ABS8JDE8</accession>
<dbReference type="InterPro" id="IPR025737">
    <property type="entry name" value="FApF"/>
</dbReference>
<evidence type="ECO:0000256" key="1">
    <source>
        <dbReference type="SAM" id="SignalP"/>
    </source>
</evidence>
<dbReference type="Pfam" id="PF13557">
    <property type="entry name" value="Phenol_MetA_deg"/>
    <property type="match status" value="1"/>
</dbReference>
<dbReference type="Proteomes" id="UP001165293">
    <property type="component" value="Unassembled WGS sequence"/>
</dbReference>
<feature type="signal peptide" evidence="1">
    <location>
        <begin position="1"/>
        <end position="25"/>
    </location>
</feature>
<keyword evidence="3" id="KW-1185">Reference proteome</keyword>
<reference evidence="2" key="1">
    <citation type="submission" date="2021-10" db="EMBL/GenBank/DDBJ databases">
        <authorList>
            <person name="Lyu M."/>
            <person name="Wang X."/>
            <person name="Meng X."/>
            <person name="Xu K."/>
        </authorList>
    </citation>
    <scope>NUCLEOTIDE SEQUENCE</scope>
    <source>
        <strain evidence="2">A6</strain>
    </source>
</reference>
<proteinExistence type="predicted"/>
<keyword evidence="1" id="KW-0732">Signal</keyword>